<dbReference type="GO" id="GO:0030286">
    <property type="term" value="C:dynein complex"/>
    <property type="evidence" value="ECO:0007669"/>
    <property type="project" value="InterPro"/>
</dbReference>
<dbReference type="InterPro" id="IPR041228">
    <property type="entry name" value="Dynein_C"/>
</dbReference>
<dbReference type="GO" id="GO:0051959">
    <property type="term" value="F:dynein light intermediate chain binding"/>
    <property type="evidence" value="ECO:0007669"/>
    <property type="project" value="InterPro"/>
</dbReference>
<name>A0A9J7Z2W5_CYPCA</name>
<protein>
    <recommendedName>
        <fullName evidence="1">Dynein heavy chain C-terminal domain-containing protein</fullName>
    </recommendedName>
</protein>
<dbReference type="Gene3D" id="1.20.1270.280">
    <property type="match status" value="1"/>
</dbReference>
<dbReference type="Pfam" id="PF18199">
    <property type="entry name" value="Dynein_C"/>
    <property type="match status" value="1"/>
</dbReference>
<organism evidence="2 3">
    <name type="scientific">Cyprinus carpio carpio</name>
    <dbReference type="NCBI Taxonomy" id="630221"/>
    <lineage>
        <taxon>Eukaryota</taxon>
        <taxon>Metazoa</taxon>
        <taxon>Chordata</taxon>
        <taxon>Craniata</taxon>
        <taxon>Vertebrata</taxon>
        <taxon>Euteleostomi</taxon>
        <taxon>Actinopterygii</taxon>
        <taxon>Neopterygii</taxon>
        <taxon>Teleostei</taxon>
        <taxon>Ostariophysi</taxon>
        <taxon>Cypriniformes</taxon>
        <taxon>Cyprinidae</taxon>
        <taxon>Cyprininae</taxon>
        <taxon>Cyprinus</taxon>
    </lineage>
</organism>
<sequence length="109" mass="12487">MSKYPVMYEESVNTVLVQEVIRYNKLLSVISHSLSDLVKDLKDLGVMSSELELMSNSHQRCSRTIEGQGKNLPNVNHARHALNLWNECFCCNVMTMQTYLKYFNGTQVA</sequence>
<reference evidence="2" key="2">
    <citation type="submission" date="2025-09" db="UniProtKB">
        <authorList>
            <consortium name="Ensembl"/>
        </authorList>
    </citation>
    <scope>IDENTIFICATION</scope>
</reference>
<evidence type="ECO:0000313" key="2">
    <source>
        <dbReference type="Ensembl" id="ENSCCRP00000125248.1"/>
    </source>
</evidence>
<dbReference type="InterPro" id="IPR026983">
    <property type="entry name" value="DHC"/>
</dbReference>
<proteinExistence type="predicted"/>
<feature type="domain" description="Dynein heavy chain C-terminal" evidence="1">
    <location>
        <begin position="2"/>
        <end position="57"/>
    </location>
</feature>
<reference evidence="2" key="1">
    <citation type="submission" date="2025-08" db="UniProtKB">
        <authorList>
            <consortium name="Ensembl"/>
        </authorList>
    </citation>
    <scope>IDENTIFICATION</scope>
</reference>
<evidence type="ECO:0000313" key="3">
    <source>
        <dbReference type="Proteomes" id="UP001108240"/>
    </source>
</evidence>
<keyword evidence="3" id="KW-1185">Reference proteome</keyword>
<dbReference type="GO" id="GO:0045505">
    <property type="term" value="F:dynein intermediate chain binding"/>
    <property type="evidence" value="ECO:0007669"/>
    <property type="project" value="InterPro"/>
</dbReference>
<dbReference type="Ensembl" id="ENSCCRT00000177342.1">
    <property type="protein sequence ID" value="ENSCCRP00000125248.1"/>
    <property type="gene ID" value="ENSCCRG00000028910.2"/>
</dbReference>
<evidence type="ECO:0000259" key="1">
    <source>
        <dbReference type="Pfam" id="PF18199"/>
    </source>
</evidence>
<dbReference type="GeneTree" id="ENSGT00940000154791"/>
<accession>A0A9J7Z2W5</accession>
<dbReference type="PANTHER" id="PTHR46961">
    <property type="entry name" value="DYNEIN HEAVY CHAIN 1, AXONEMAL-LIKE PROTEIN"/>
    <property type="match status" value="1"/>
</dbReference>
<dbReference type="GO" id="GO:0007018">
    <property type="term" value="P:microtubule-based movement"/>
    <property type="evidence" value="ECO:0007669"/>
    <property type="project" value="InterPro"/>
</dbReference>
<dbReference type="Proteomes" id="UP001108240">
    <property type="component" value="Unplaced"/>
</dbReference>
<dbReference type="AlphaFoldDB" id="A0A9J7Z2W5"/>
<dbReference type="PANTHER" id="PTHR46961:SF5">
    <property type="entry name" value="DYNEIN AXONEMAL HEAVY CHAIN 1"/>
    <property type="match status" value="1"/>
</dbReference>